<dbReference type="Pfam" id="PF01165">
    <property type="entry name" value="Ribosomal_S21"/>
    <property type="match status" value="1"/>
</dbReference>
<comment type="similarity">
    <text evidence="1">Belongs to the bacterial ribosomal protein bS21 family.</text>
</comment>
<name>A0ABD2CUR2_VESMC</name>
<dbReference type="AlphaFoldDB" id="A0ABD2CUR2"/>
<feature type="transmembrane region" description="Helical" evidence="4">
    <location>
        <begin position="16"/>
        <end position="40"/>
    </location>
</feature>
<evidence type="ECO:0008006" key="7">
    <source>
        <dbReference type="Google" id="ProtNLM"/>
    </source>
</evidence>
<evidence type="ECO:0000256" key="3">
    <source>
        <dbReference type="ARBA" id="ARBA00023274"/>
    </source>
</evidence>
<dbReference type="PANTHER" id="PTHR21109">
    <property type="entry name" value="MITOCHONDRIAL 28S RIBOSOMAL PROTEIN S21"/>
    <property type="match status" value="1"/>
</dbReference>
<evidence type="ECO:0000256" key="4">
    <source>
        <dbReference type="SAM" id="Phobius"/>
    </source>
</evidence>
<keyword evidence="3" id="KW-0687">Ribonucleoprotein</keyword>
<dbReference type="PANTHER" id="PTHR21109:SF0">
    <property type="entry name" value="SMALL RIBOSOMAL SUBUNIT PROTEIN BS21M"/>
    <property type="match status" value="1"/>
</dbReference>
<dbReference type="InterPro" id="IPR001911">
    <property type="entry name" value="Ribosomal_bS21"/>
</dbReference>
<sequence length="143" mass="17235">MHLSRFNENSIVKQMFNVYICTSPSTIVLLLLSLSTWLCLCRWGFRYNMKDHQMNLRRHAQFLARTIFVKDNDVDKAARTLNRILNAEGIFQQYRLTRYFERPTRTRRRINYERCKAIYDEDMARKIKLLTRTVREEAYPGCS</sequence>
<keyword evidence="6" id="KW-1185">Reference proteome</keyword>
<keyword evidence="4" id="KW-1133">Transmembrane helix</keyword>
<dbReference type="GO" id="GO:1990904">
    <property type="term" value="C:ribonucleoprotein complex"/>
    <property type="evidence" value="ECO:0007669"/>
    <property type="project" value="UniProtKB-KW"/>
</dbReference>
<dbReference type="Proteomes" id="UP001607303">
    <property type="component" value="Unassembled WGS sequence"/>
</dbReference>
<protein>
    <recommendedName>
        <fullName evidence="7">28S ribosomal protein S21, mitochondrial</fullName>
    </recommendedName>
</protein>
<evidence type="ECO:0000313" key="6">
    <source>
        <dbReference type="Proteomes" id="UP001607303"/>
    </source>
</evidence>
<proteinExistence type="inferred from homology"/>
<keyword evidence="4" id="KW-0812">Transmembrane</keyword>
<comment type="caution">
    <text evidence="5">The sequence shown here is derived from an EMBL/GenBank/DDBJ whole genome shotgun (WGS) entry which is preliminary data.</text>
</comment>
<reference evidence="5 6" key="1">
    <citation type="journal article" date="2024" name="Ann. Entomol. Soc. Am.">
        <title>Genomic analyses of the southern and eastern yellowjacket wasps (Hymenoptera: Vespidae) reveal evolutionary signatures of social life.</title>
        <authorList>
            <person name="Catto M.A."/>
            <person name="Caine P.B."/>
            <person name="Orr S.E."/>
            <person name="Hunt B.G."/>
            <person name="Goodisman M.A.D."/>
        </authorList>
    </citation>
    <scope>NUCLEOTIDE SEQUENCE [LARGE SCALE GENOMIC DNA]</scope>
    <source>
        <strain evidence="5">232</strain>
        <tissue evidence="5">Head and thorax</tissue>
    </source>
</reference>
<dbReference type="NCBIfam" id="TIGR00030">
    <property type="entry name" value="S21p"/>
    <property type="match status" value="1"/>
</dbReference>
<accession>A0ABD2CUR2</accession>
<gene>
    <name evidence="5" type="ORF">V1477_002809</name>
</gene>
<keyword evidence="2" id="KW-0689">Ribosomal protein</keyword>
<dbReference type="EMBL" id="JAYRBN010000029">
    <property type="protein sequence ID" value="KAL2748873.1"/>
    <property type="molecule type" value="Genomic_DNA"/>
</dbReference>
<evidence type="ECO:0000256" key="1">
    <source>
        <dbReference type="ARBA" id="ARBA00006640"/>
    </source>
</evidence>
<evidence type="ECO:0000313" key="5">
    <source>
        <dbReference type="EMBL" id="KAL2748873.1"/>
    </source>
</evidence>
<dbReference type="GO" id="GO:0005840">
    <property type="term" value="C:ribosome"/>
    <property type="evidence" value="ECO:0007669"/>
    <property type="project" value="UniProtKB-KW"/>
</dbReference>
<organism evidence="5 6">
    <name type="scientific">Vespula maculifrons</name>
    <name type="common">Eastern yellow jacket</name>
    <name type="synonym">Wasp</name>
    <dbReference type="NCBI Taxonomy" id="7453"/>
    <lineage>
        <taxon>Eukaryota</taxon>
        <taxon>Metazoa</taxon>
        <taxon>Ecdysozoa</taxon>
        <taxon>Arthropoda</taxon>
        <taxon>Hexapoda</taxon>
        <taxon>Insecta</taxon>
        <taxon>Pterygota</taxon>
        <taxon>Neoptera</taxon>
        <taxon>Endopterygota</taxon>
        <taxon>Hymenoptera</taxon>
        <taxon>Apocrita</taxon>
        <taxon>Aculeata</taxon>
        <taxon>Vespoidea</taxon>
        <taxon>Vespidae</taxon>
        <taxon>Vespinae</taxon>
        <taxon>Vespula</taxon>
    </lineage>
</organism>
<evidence type="ECO:0000256" key="2">
    <source>
        <dbReference type="ARBA" id="ARBA00022980"/>
    </source>
</evidence>
<keyword evidence="4" id="KW-0472">Membrane</keyword>